<keyword evidence="2" id="KW-1185">Reference proteome</keyword>
<dbReference type="EMBL" id="JAUHHV010000003">
    <property type="protein sequence ID" value="KAK1430015.1"/>
    <property type="molecule type" value="Genomic_DNA"/>
</dbReference>
<reference evidence="1" key="1">
    <citation type="journal article" date="2023" name="bioRxiv">
        <title>Improved chromosome-level genome assembly for marigold (Tagetes erecta).</title>
        <authorList>
            <person name="Jiang F."/>
            <person name="Yuan L."/>
            <person name="Wang S."/>
            <person name="Wang H."/>
            <person name="Xu D."/>
            <person name="Wang A."/>
            <person name="Fan W."/>
        </authorList>
    </citation>
    <scope>NUCLEOTIDE SEQUENCE</scope>
    <source>
        <strain evidence="1">WSJ</strain>
        <tissue evidence="1">Leaf</tissue>
    </source>
</reference>
<dbReference type="Proteomes" id="UP001229421">
    <property type="component" value="Unassembled WGS sequence"/>
</dbReference>
<dbReference type="AlphaFoldDB" id="A0AAD8L287"/>
<evidence type="ECO:0000313" key="1">
    <source>
        <dbReference type="EMBL" id="KAK1430015.1"/>
    </source>
</evidence>
<proteinExistence type="predicted"/>
<gene>
    <name evidence="1" type="ORF">QVD17_12455</name>
</gene>
<protein>
    <submittedName>
        <fullName evidence="1">Uncharacterized protein</fullName>
    </submittedName>
</protein>
<comment type="caution">
    <text evidence="1">The sequence shown here is derived from an EMBL/GenBank/DDBJ whole genome shotgun (WGS) entry which is preliminary data.</text>
</comment>
<accession>A0AAD8L287</accession>
<evidence type="ECO:0000313" key="2">
    <source>
        <dbReference type="Proteomes" id="UP001229421"/>
    </source>
</evidence>
<name>A0AAD8L287_TARER</name>
<organism evidence="1 2">
    <name type="scientific">Tagetes erecta</name>
    <name type="common">African marigold</name>
    <dbReference type="NCBI Taxonomy" id="13708"/>
    <lineage>
        <taxon>Eukaryota</taxon>
        <taxon>Viridiplantae</taxon>
        <taxon>Streptophyta</taxon>
        <taxon>Embryophyta</taxon>
        <taxon>Tracheophyta</taxon>
        <taxon>Spermatophyta</taxon>
        <taxon>Magnoliopsida</taxon>
        <taxon>eudicotyledons</taxon>
        <taxon>Gunneridae</taxon>
        <taxon>Pentapetalae</taxon>
        <taxon>asterids</taxon>
        <taxon>campanulids</taxon>
        <taxon>Asterales</taxon>
        <taxon>Asteraceae</taxon>
        <taxon>Asteroideae</taxon>
        <taxon>Heliantheae alliance</taxon>
        <taxon>Tageteae</taxon>
        <taxon>Tagetes</taxon>
    </lineage>
</organism>
<sequence length="154" mass="17735">MLVISHLHYPTTTPSSSSFILNLQLKKPHPSRQSHHNHTHHDTITYDSVSIGAVKRVGFRQRERFLDELKGLDLEDEGVDVDQDEGVDEEESMKVFRFDEDEVEVEVEVEDEVEDIDVDEGEGEGDEDEVVLVGVFFRYRCWNMNEGEDGGWVK</sequence>